<accession>A0AAE1E5D1</accession>
<reference evidence="1" key="1">
    <citation type="journal article" date="2023" name="G3 (Bethesda)">
        <title>A reference genome for the long-term kleptoplast-retaining sea slug Elysia crispata morphotype clarki.</title>
        <authorList>
            <person name="Eastman K.E."/>
            <person name="Pendleton A.L."/>
            <person name="Shaikh M.A."/>
            <person name="Suttiyut T."/>
            <person name="Ogas R."/>
            <person name="Tomko P."/>
            <person name="Gavelis G."/>
            <person name="Widhalm J.R."/>
            <person name="Wisecaver J.H."/>
        </authorList>
    </citation>
    <scope>NUCLEOTIDE SEQUENCE</scope>
    <source>
        <strain evidence="1">ECLA1</strain>
    </source>
</reference>
<gene>
    <name evidence="1" type="ORF">RRG08_019794</name>
</gene>
<organism evidence="1 2">
    <name type="scientific">Elysia crispata</name>
    <name type="common">lettuce slug</name>
    <dbReference type="NCBI Taxonomy" id="231223"/>
    <lineage>
        <taxon>Eukaryota</taxon>
        <taxon>Metazoa</taxon>
        <taxon>Spiralia</taxon>
        <taxon>Lophotrochozoa</taxon>
        <taxon>Mollusca</taxon>
        <taxon>Gastropoda</taxon>
        <taxon>Heterobranchia</taxon>
        <taxon>Euthyneura</taxon>
        <taxon>Panpulmonata</taxon>
        <taxon>Sacoglossa</taxon>
        <taxon>Placobranchoidea</taxon>
        <taxon>Plakobranchidae</taxon>
        <taxon>Elysia</taxon>
    </lineage>
</organism>
<evidence type="ECO:0000313" key="1">
    <source>
        <dbReference type="EMBL" id="KAK3795029.1"/>
    </source>
</evidence>
<protein>
    <submittedName>
        <fullName evidence="1">Uncharacterized protein</fullName>
    </submittedName>
</protein>
<proteinExistence type="predicted"/>
<dbReference type="AlphaFoldDB" id="A0AAE1E5D1"/>
<name>A0AAE1E5D1_9GAST</name>
<sequence length="140" mass="15296">MRRAAEDLLQLISSQNSCRRAGTHELTVCCQCLMGFACYRLPVFWLEIPPLSETLTRTNGAIKQVTGTDLRSSGPSLSETLTRTNGAIKQVTGTDLRSSGPPLSETLTRTNGAIKQVTGTDLRSRIMRENGTPAHPCLRH</sequence>
<keyword evidence="2" id="KW-1185">Reference proteome</keyword>
<dbReference type="EMBL" id="JAWDGP010001084">
    <property type="protein sequence ID" value="KAK3795029.1"/>
    <property type="molecule type" value="Genomic_DNA"/>
</dbReference>
<evidence type="ECO:0000313" key="2">
    <source>
        <dbReference type="Proteomes" id="UP001283361"/>
    </source>
</evidence>
<dbReference type="Proteomes" id="UP001283361">
    <property type="component" value="Unassembled WGS sequence"/>
</dbReference>
<comment type="caution">
    <text evidence="1">The sequence shown here is derived from an EMBL/GenBank/DDBJ whole genome shotgun (WGS) entry which is preliminary data.</text>
</comment>